<dbReference type="AlphaFoldDB" id="A0A1Y2EH75"/>
<gene>
    <name evidence="2" type="ORF">BCR35DRAFT_307846</name>
</gene>
<evidence type="ECO:0000313" key="3">
    <source>
        <dbReference type="Proteomes" id="UP000193467"/>
    </source>
</evidence>
<dbReference type="Proteomes" id="UP000193467">
    <property type="component" value="Unassembled WGS sequence"/>
</dbReference>
<name>A0A1Y2EH75_9BASI</name>
<feature type="region of interest" description="Disordered" evidence="1">
    <location>
        <begin position="91"/>
        <end position="115"/>
    </location>
</feature>
<comment type="caution">
    <text evidence="2">The sequence shown here is derived from an EMBL/GenBank/DDBJ whole genome shotgun (WGS) entry which is preliminary data.</text>
</comment>
<sequence>MHCSERRHLLPLEKPCRRSRATPPPAHRPTPRAAPIKSSLFAPSLPPSTFFIPHLCTSAEHTSFLLPLFSAAPLLPPSHLLTNTSLTLHLGRHPDRRRAVNSASDSGAEGSVQRA</sequence>
<evidence type="ECO:0000313" key="2">
    <source>
        <dbReference type="EMBL" id="ORY70777.1"/>
    </source>
</evidence>
<feature type="compositionally biased region" description="Basic and acidic residues" evidence="1">
    <location>
        <begin position="1"/>
        <end position="16"/>
    </location>
</feature>
<feature type="region of interest" description="Disordered" evidence="1">
    <location>
        <begin position="1"/>
        <end position="39"/>
    </location>
</feature>
<proteinExistence type="predicted"/>
<protein>
    <submittedName>
        <fullName evidence="2">Uncharacterized protein</fullName>
    </submittedName>
</protein>
<dbReference type="InParanoid" id="A0A1Y2EH75"/>
<dbReference type="EMBL" id="MCGR01000054">
    <property type="protein sequence ID" value="ORY70777.1"/>
    <property type="molecule type" value="Genomic_DNA"/>
</dbReference>
<evidence type="ECO:0000256" key="1">
    <source>
        <dbReference type="SAM" id="MobiDB-lite"/>
    </source>
</evidence>
<organism evidence="2 3">
    <name type="scientific">Leucosporidium creatinivorum</name>
    <dbReference type="NCBI Taxonomy" id="106004"/>
    <lineage>
        <taxon>Eukaryota</taxon>
        <taxon>Fungi</taxon>
        <taxon>Dikarya</taxon>
        <taxon>Basidiomycota</taxon>
        <taxon>Pucciniomycotina</taxon>
        <taxon>Microbotryomycetes</taxon>
        <taxon>Leucosporidiales</taxon>
        <taxon>Leucosporidium</taxon>
    </lineage>
</organism>
<keyword evidence="3" id="KW-1185">Reference proteome</keyword>
<accession>A0A1Y2EH75</accession>
<reference evidence="2 3" key="1">
    <citation type="submission" date="2016-07" db="EMBL/GenBank/DDBJ databases">
        <title>Pervasive Adenine N6-methylation of Active Genes in Fungi.</title>
        <authorList>
            <consortium name="DOE Joint Genome Institute"/>
            <person name="Mondo S.J."/>
            <person name="Dannebaum R.O."/>
            <person name="Kuo R.C."/>
            <person name="Labutti K."/>
            <person name="Haridas S."/>
            <person name="Kuo A."/>
            <person name="Salamov A."/>
            <person name="Ahrendt S.R."/>
            <person name="Lipzen A."/>
            <person name="Sullivan W."/>
            <person name="Andreopoulos W.B."/>
            <person name="Clum A."/>
            <person name="Lindquist E."/>
            <person name="Daum C."/>
            <person name="Ramamoorthy G.K."/>
            <person name="Gryganskyi A."/>
            <person name="Culley D."/>
            <person name="Magnuson J.K."/>
            <person name="James T.Y."/>
            <person name="O'Malley M.A."/>
            <person name="Stajich J.E."/>
            <person name="Spatafora J.W."/>
            <person name="Visel A."/>
            <person name="Grigoriev I.V."/>
        </authorList>
    </citation>
    <scope>NUCLEOTIDE SEQUENCE [LARGE SCALE GENOMIC DNA]</scope>
    <source>
        <strain evidence="2 3">62-1032</strain>
    </source>
</reference>